<dbReference type="OrthoDB" id="5645148at2"/>
<organism evidence="1 2">
    <name type="scientific">Legionella geestiana</name>
    <dbReference type="NCBI Taxonomy" id="45065"/>
    <lineage>
        <taxon>Bacteria</taxon>
        <taxon>Pseudomonadati</taxon>
        <taxon>Pseudomonadota</taxon>
        <taxon>Gammaproteobacteria</taxon>
        <taxon>Legionellales</taxon>
        <taxon>Legionellaceae</taxon>
        <taxon>Legionella</taxon>
    </lineage>
</organism>
<dbReference type="AlphaFoldDB" id="A0A0W0TU43"/>
<dbReference type="EMBL" id="LNYC01000052">
    <property type="protein sequence ID" value="KTC98952.1"/>
    <property type="molecule type" value="Genomic_DNA"/>
</dbReference>
<protein>
    <submittedName>
        <fullName evidence="1">Phosphatase</fullName>
    </submittedName>
</protein>
<dbReference type="STRING" id="45065.Lgee_1398"/>
<gene>
    <name evidence="1" type="ORF">Lgee_1398</name>
</gene>
<proteinExistence type="predicted"/>
<accession>A0A0W0TU43</accession>
<dbReference type="RefSeq" id="WP_028385690.1">
    <property type="nucleotide sequence ID" value="NZ_CAAAHN010000006.1"/>
</dbReference>
<keyword evidence="2" id="KW-1185">Reference proteome</keyword>
<evidence type="ECO:0000313" key="1">
    <source>
        <dbReference type="EMBL" id="KTC98952.1"/>
    </source>
</evidence>
<name>A0A0W0TU43_9GAMM</name>
<evidence type="ECO:0000313" key="2">
    <source>
        <dbReference type="Proteomes" id="UP000054785"/>
    </source>
</evidence>
<sequence>MRCLAPLMLCLAPTVLADTIEHYMNIADNIPRMEMKADPQSQAWARSARNVLIITAESIAESFIQINEEARNHGNPLFCLPASTPLNGVTMDNLIQETWRSLSATQSAQQSMTVSQVAWQGVVRKFPCNPNVAHQIMQNAFGHKG</sequence>
<reference evidence="1 2" key="1">
    <citation type="submission" date="2015-11" db="EMBL/GenBank/DDBJ databases">
        <title>Genomic analysis of 38 Legionella species identifies large and diverse effector repertoires.</title>
        <authorList>
            <person name="Burstein D."/>
            <person name="Amaro F."/>
            <person name="Zusman T."/>
            <person name="Lifshitz Z."/>
            <person name="Cohen O."/>
            <person name="Gilbert J.A."/>
            <person name="Pupko T."/>
            <person name="Shuman H.A."/>
            <person name="Segal G."/>
        </authorList>
    </citation>
    <scope>NUCLEOTIDE SEQUENCE [LARGE SCALE GENOMIC DNA]</scope>
    <source>
        <strain evidence="1 2">ATCC 49504</strain>
    </source>
</reference>
<dbReference type="Proteomes" id="UP000054785">
    <property type="component" value="Unassembled WGS sequence"/>
</dbReference>
<comment type="caution">
    <text evidence="1">The sequence shown here is derived from an EMBL/GenBank/DDBJ whole genome shotgun (WGS) entry which is preliminary data.</text>
</comment>
<dbReference type="PATRIC" id="fig|45065.4.peg.1512"/>